<evidence type="ECO:0000313" key="1">
    <source>
        <dbReference type="EMBL" id="PLB47796.1"/>
    </source>
</evidence>
<dbReference type="RefSeq" id="XP_024703098.1">
    <property type="nucleotide sequence ID" value="XM_024854789.1"/>
</dbReference>
<protein>
    <submittedName>
        <fullName evidence="1">Uncharacterized protein</fullName>
    </submittedName>
</protein>
<dbReference type="AlphaFoldDB" id="A0A2I2G4J1"/>
<accession>A0A2I2G4J1</accession>
<dbReference type="GeneID" id="36562495"/>
<dbReference type="VEuPathDB" id="FungiDB:P170DRAFT_510545"/>
<evidence type="ECO:0000313" key="2">
    <source>
        <dbReference type="Proteomes" id="UP000234275"/>
    </source>
</evidence>
<dbReference type="STRING" id="1392250.A0A2I2G4J1"/>
<sequence>MAERDFFPPSFIGRVITFTQPDSQWKLTQKLREKNCQLTHDDTLTWPDATGEVYGTFLCTNCEDESQKAVMRVIMQLPFAGSEFAGPQDRARQAVSTPPEDVKDMLDAHILLNRRNSKTGPRLLSFTYPTQLDTDFVPGGFFLCLLLEKLPGRQLGPWFWDLDRPKRDEIRECLKRSWIECLSITRYNPTAALTKMFWDDSTHRLSFYDFWTGGKLNPDEEMPWSEYVWFCWELVKKPRGSRLPRDDTEGHTIMKSWEW</sequence>
<dbReference type="OrthoDB" id="5401170at2759"/>
<organism evidence="1 2">
    <name type="scientific">Aspergillus steynii IBT 23096</name>
    <dbReference type="NCBI Taxonomy" id="1392250"/>
    <lineage>
        <taxon>Eukaryota</taxon>
        <taxon>Fungi</taxon>
        <taxon>Dikarya</taxon>
        <taxon>Ascomycota</taxon>
        <taxon>Pezizomycotina</taxon>
        <taxon>Eurotiomycetes</taxon>
        <taxon>Eurotiomycetidae</taxon>
        <taxon>Eurotiales</taxon>
        <taxon>Aspergillaceae</taxon>
        <taxon>Aspergillus</taxon>
        <taxon>Aspergillus subgen. Circumdati</taxon>
    </lineage>
</organism>
<comment type="caution">
    <text evidence="1">The sequence shown here is derived from an EMBL/GenBank/DDBJ whole genome shotgun (WGS) entry which is preliminary data.</text>
</comment>
<dbReference type="Proteomes" id="UP000234275">
    <property type="component" value="Unassembled WGS sequence"/>
</dbReference>
<keyword evidence="2" id="KW-1185">Reference proteome</keyword>
<name>A0A2I2G4J1_9EURO</name>
<reference evidence="1 2" key="1">
    <citation type="submission" date="2016-12" db="EMBL/GenBank/DDBJ databases">
        <title>The genomes of Aspergillus section Nigri reveals drivers in fungal speciation.</title>
        <authorList>
            <consortium name="DOE Joint Genome Institute"/>
            <person name="Vesth T.C."/>
            <person name="Nybo J."/>
            <person name="Theobald S."/>
            <person name="Brandl J."/>
            <person name="Frisvad J.C."/>
            <person name="Nielsen K.F."/>
            <person name="Lyhne E.K."/>
            <person name="Kogle M.E."/>
            <person name="Kuo A."/>
            <person name="Riley R."/>
            <person name="Clum A."/>
            <person name="Nolan M."/>
            <person name="Lipzen A."/>
            <person name="Salamov A."/>
            <person name="Henrissat B."/>
            <person name="Wiebenga A."/>
            <person name="De Vries R.P."/>
            <person name="Grigoriev I.V."/>
            <person name="Mortensen U.H."/>
            <person name="Andersen M.R."/>
            <person name="Baker S.E."/>
        </authorList>
    </citation>
    <scope>NUCLEOTIDE SEQUENCE [LARGE SCALE GENOMIC DNA]</scope>
    <source>
        <strain evidence="1 2">IBT 23096</strain>
    </source>
</reference>
<gene>
    <name evidence="1" type="ORF">P170DRAFT_510545</name>
</gene>
<proteinExistence type="predicted"/>
<dbReference type="EMBL" id="MSFO01000005">
    <property type="protein sequence ID" value="PLB47796.1"/>
    <property type="molecule type" value="Genomic_DNA"/>
</dbReference>